<feature type="transmembrane region" description="Helical" evidence="8">
    <location>
        <begin position="82"/>
        <end position="101"/>
    </location>
</feature>
<comment type="subcellular location">
    <subcellularLocation>
        <location evidence="1">Membrane</location>
        <topology evidence="1">Multi-pass membrane protein</topology>
    </subcellularLocation>
</comment>
<dbReference type="InterPro" id="IPR027469">
    <property type="entry name" value="Cation_efflux_TMD_sf"/>
</dbReference>
<evidence type="ECO:0000313" key="12">
    <source>
        <dbReference type="Proteomes" id="UP000051859"/>
    </source>
</evidence>
<feature type="transmembrane region" description="Helical" evidence="8">
    <location>
        <begin position="42"/>
        <end position="61"/>
    </location>
</feature>
<dbReference type="SUPFAM" id="SSF160240">
    <property type="entry name" value="Cation efflux protein cytoplasmic domain-like"/>
    <property type="match status" value="1"/>
</dbReference>
<dbReference type="NCBIfam" id="TIGR01297">
    <property type="entry name" value="CDF"/>
    <property type="match status" value="1"/>
</dbReference>
<name>A0A0R2KYC0_9LACO</name>
<dbReference type="InterPro" id="IPR036837">
    <property type="entry name" value="Cation_efflux_CTD_sf"/>
</dbReference>
<proteinExistence type="inferred from homology"/>
<feature type="domain" description="Cation efflux protein cytoplasmic" evidence="10">
    <location>
        <begin position="208"/>
        <end position="281"/>
    </location>
</feature>
<evidence type="ECO:0000256" key="1">
    <source>
        <dbReference type="ARBA" id="ARBA00004141"/>
    </source>
</evidence>
<dbReference type="PANTHER" id="PTHR11562">
    <property type="entry name" value="CATION EFFLUX PROTEIN/ ZINC TRANSPORTER"/>
    <property type="match status" value="1"/>
</dbReference>
<evidence type="ECO:0000256" key="4">
    <source>
        <dbReference type="ARBA" id="ARBA00022692"/>
    </source>
</evidence>
<gene>
    <name evidence="11" type="ORF">IV81_GL001373</name>
</gene>
<evidence type="ECO:0000256" key="7">
    <source>
        <dbReference type="ARBA" id="ARBA00023136"/>
    </source>
</evidence>
<dbReference type="GO" id="GO:0005385">
    <property type="term" value="F:zinc ion transmembrane transporter activity"/>
    <property type="evidence" value="ECO:0007669"/>
    <property type="project" value="TreeGrafter"/>
</dbReference>
<keyword evidence="3" id="KW-0813">Transport</keyword>
<dbReference type="PANTHER" id="PTHR11562:SF17">
    <property type="entry name" value="RE54080P-RELATED"/>
    <property type="match status" value="1"/>
</dbReference>
<dbReference type="AlphaFoldDB" id="A0A0R2KYC0"/>
<evidence type="ECO:0000256" key="2">
    <source>
        <dbReference type="ARBA" id="ARBA00008873"/>
    </source>
</evidence>
<dbReference type="GO" id="GO:0005886">
    <property type="term" value="C:plasma membrane"/>
    <property type="evidence" value="ECO:0007669"/>
    <property type="project" value="TreeGrafter"/>
</dbReference>
<feature type="transmembrane region" description="Helical" evidence="8">
    <location>
        <begin position="12"/>
        <end position="36"/>
    </location>
</feature>
<evidence type="ECO:0000256" key="3">
    <source>
        <dbReference type="ARBA" id="ARBA00022448"/>
    </source>
</evidence>
<dbReference type="PATRIC" id="fig|331679.3.peg.1406"/>
<protein>
    <submittedName>
        <fullName evidence="11">CDF family cation diffusion facilitator</fullName>
    </submittedName>
</protein>
<reference evidence="11 12" key="1">
    <citation type="journal article" date="2015" name="Genome Announc.">
        <title>Expanding the biotechnology potential of lactobacilli through comparative genomics of 213 strains and associated genera.</title>
        <authorList>
            <person name="Sun Z."/>
            <person name="Harris H.M."/>
            <person name="McCann A."/>
            <person name="Guo C."/>
            <person name="Argimon S."/>
            <person name="Zhang W."/>
            <person name="Yang X."/>
            <person name="Jeffery I.B."/>
            <person name="Cooney J.C."/>
            <person name="Kagawa T.F."/>
            <person name="Liu W."/>
            <person name="Song Y."/>
            <person name="Salvetti E."/>
            <person name="Wrobel A."/>
            <person name="Rasinkangas P."/>
            <person name="Parkhill J."/>
            <person name="Rea M.C."/>
            <person name="O'Sullivan O."/>
            <person name="Ritari J."/>
            <person name="Douillard F.P."/>
            <person name="Paul Ross R."/>
            <person name="Yang R."/>
            <person name="Briner A.E."/>
            <person name="Felis G.E."/>
            <person name="de Vos W.M."/>
            <person name="Barrangou R."/>
            <person name="Klaenhammer T.R."/>
            <person name="Caufield P.W."/>
            <person name="Cui Y."/>
            <person name="Zhang H."/>
            <person name="O'Toole P.W."/>
        </authorList>
    </citation>
    <scope>NUCLEOTIDE SEQUENCE [LARGE SCALE GENOMIC DNA]</scope>
    <source>
        <strain evidence="11 12">DSM 18001</strain>
    </source>
</reference>
<feature type="transmembrane region" description="Helical" evidence="8">
    <location>
        <begin position="113"/>
        <end position="133"/>
    </location>
</feature>
<evidence type="ECO:0000256" key="6">
    <source>
        <dbReference type="ARBA" id="ARBA00023065"/>
    </source>
</evidence>
<keyword evidence="12" id="KW-1185">Reference proteome</keyword>
<sequence length="298" mass="33169">MGDEKETTGVKFFEVTTLNLLITVAEFIGGIASGSLSLLSDAIHNLGDSASIVMAFIASKISACASNQSKTFGYRRAEILSSYFNSIFLIIMSAMLMWEAVQRLIHPEKVNGNLMLIVAVIGFVANLASALLLHRGSSESLNIKATYLHILSDALSSIGVIIGAVIIKNFHIYWVDPLMTMLVSLYIAYETIPLIIESTNILMEAGPKLDYDAIRNEVLDVPGVVNMHHVHTWMIDEHRVMLSAHINLKDEYLSEVEPVYRTIEKMLKDKFNIEHVTLQAEVDRGLESHTFTTKRDDV</sequence>
<dbReference type="Proteomes" id="UP000051859">
    <property type="component" value="Unassembled WGS sequence"/>
</dbReference>
<dbReference type="Gene3D" id="1.20.1510.10">
    <property type="entry name" value="Cation efflux protein transmembrane domain"/>
    <property type="match status" value="1"/>
</dbReference>
<dbReference type="Pfam" id="PF01545">
    <property type="entry name" value="Cation_efflux"/>
    <property type="match status" value="1"/>
</dbReference>
<comment type="caution">
    <text evidence="11">The sequence shown here is derived from an EMBL/GenBank/DDBJ whole genome shotgun (WGS) entry which is preliminary data.</text>
</comment>
<keyword evidence="5 8" id="KW-1133">Transmembrane helix</keyword>
<feature type="transmembrane region" description="Helical" evidence="8">
    <location>
        <begin position="145"/>
        <end position="166"/>
    </location>
</feature>
<keyword evidence="7 8" id="KW-0472">Membrane</keyword>
<keyword evidence="6" id="KW-0406">Ion transport</keyword>
<dbReference type="Gene3D" id="3.30.70.1350">
    <property type="entry name" value="Cation efflux protein, cytoplasmic domain"/>
    <property type="match status" value="1"/>
</dbReference>
<dbReference type="InterPro" id="IPR058533">
    <property type="entry name" value="Cation_efflux_TM"/>
</dbReference>
<evidence type="ECO:0000259" key="9">
    <source>
        <dbReference type="Pfam" id="PF01545"/>
    </source>
</evidence>
<keyword evidence="4 8" id="KW-0812">Transmembrane</keyword>
<dbReference type="InterPro" id="IPR050681">
    <property type="entry name" value="CDF/SLC30A"/>
</dbReference>
<comment type="similarity">
    <text evidence="2">Belongs to the cation diffusion facilitator (CDF) transporter (TC 2.A.4) family. SLC30A subfamily.</text>
</comment>
<dbReference type="Pfam" id="PF16916">
    <property type="entry name" value="ZT_dimer"/>
    <property type="match status" value="1"/>
</dbReference>
<evidence type="ECO:0000256" key="5">
    <source>
        <dbReference type="ARBA" id="ARBA00022989"/>
    </source>
</evidence>
<dbReference type="STRING" id="331679.IV81_GL001373"/>
<accession>A0A0R2KYC0</accession>
<feature type="transmembrane region" description="Helical" evidence="8">
    <location>
        <begin position="172"/>
        <end position="189"/>
    </location>
</feature>
<dbReference type="RefSeq" id="WP_057802218.1">
    <property type="nucleotide sequence ID" value="NZ_JQBX01000005.1"/>
</dbReference>
<dbReference type="InterPro" id="IPR027470">
    <property type="entry name" value="Cation_efflux_CTD"/>
</dbReference>
<dbReference type="EMBL" id="JQBX01000005">
    <property type="protein sequence ID" value="KRN94449.1"/>
    <property type="molecule type" value="Genomic_DNA"/>
</dbReference>
<organism evidence="11 12">
    <name type="scientific">Pediococcus stilesii</name>
    <dbReference type="NCBI Taxonomy" id="331679"/>
    <lineage>
        <taxon>Bacteria</taxon>
        <taxon>Bacillati</taxon>
        <taxon>Bacillota</taxon>
        <taxon>Bacilli</taxon>
        <taxon>Lactobacillales</taxon>
        <taxon>Lactobacillaceae</taxon>
        <taxon>Pediococcus</taxon>
    </lineage>
</organism>
<evidence type="ECO:0000256" key="8">
    <source>
        <dbReference type="SAM" id="Phobius"/>
    </source>
</evidence>
<dbReference type="SUPFAM" id="SSF161111">
    <property type="entry name" value="Cation efflux protein transmembrane domain-like"/>
    <property type="match status" value="1"/>
</dbReference>
<evidence type="ECO:0000259" key="10">
    <source>
        <dbReference type="Pfam" id="PF16916"/>
    </source>
</evidence>
<feature type="domain" description="Cation efflux protein transmembrane" evidence="9">
    <location>
        <begin position="17"/>
        <end position="203"/>
    </location>
</feature>
<evidence type="ECO:0000313" key="11">
    <source>
        <dbReference type="EMBL" id="KRN94449.1"/>
    </source>
</evidence>
<dbReference type="InterPro" id="IPR002524">
    <property type="entry name" value="Cation_efflux"/>
</dbReference>